<evidence type="ECO:0000256" key="1">
    <source>
        <dbReference type="PROSITE-ProRule" id="PRU00339"/>
    </source>
</evidence>
<dbReference type="Pfam" id="PF13174">
    <property type="entry name" value="TPR_6"/>
    <property type="match status" value="1"/>
</dbReference>
<gene>
    <name evidence="3" type="ORF">QHT84_12665</name>
</gene>
<dbReference type="PROSITE" id="PS50005">
    <property type="entry name" value="TPR"/>
    <property type="match status" value="4"/>
</dbReference>
<proteinExistence type="predicted"/>
<keyword evidence="1" id="KW-0802">TPR repeat</keyword>
<feature type="repeat" description="TPR" evidence="1">
    <location>
        <begin position="314"/>
        <end position="347"/>
    </location>
</feature>
<dbReference type="SUPFAM" id="SSF48452">
    <property type="entry name" value="TPR-like"/>
    <property type="match status" value="4"/>
</dbReference>
<dbReference type="Gene3D" id="1.25.40.10">
    <property type="entry name" value="Tetratricopeptide repeat domain"/>
    <property type="match status" value="7"/>
</dbReference>
<keyword evidence="4" id="KW-1185">Reference proteome</keyword>
<dbReference type="RefSeq" id="WP_283239933.1">
    <property type="nucleotide sequence ID" value="NZ_JASGBP010000010.1"/>
</dbReference>
<evidence type="ECO:0000313" key="4">
    <source>
        <dbReference type="Proteomes" id="UP001230035"/>
    </source>
</evidence>
<dbReference type="Proteomes" id="UP001230035">
    <property type="component" value="Unassembled WGS sequence"/>
</dbReference>
<accession>A0ABT6XT41</accession>
<sequence length="1004" mass="115211">MRKVLMLCFLLVTAVFFEVSAQQSAIYTHPLSEFDKALLLYKDKQYQSAQILFEKVKQENKQDDIQADCAYYIANCAIHLNQNNADELMEKFVADYPTSSKQNQAYIEVAQYYFEQGKYPQALQYFDKVDESALTYEQTEKFNFQKGYAYYTAGNKKEAANYFNKVSNSKGYGSQAKYYLGMMLYEGDNYQEANKVFEQIEDKEKYKDKLSYFQADMHFKAGAFQKAIDAGLEAMSKSTALEKSELNKIIGESYFNLQQYDKALPYLKEYKGKKGKWSNTDFYQLGYAYYKQKDYENAILQFNKIIDGKDGVAQNGYYHLGECYFKTDKKQQALNAFKSASEMDFDTKIQEDAFLNYAKLSYEIGNSYQSIPDVLSAFLTKYPNSPSKTEIETLLINSYITSKNYKDALVLLEKNNTETNKPAYQKVTFYRGIELYTDGNYKEALAMFKKSIATPRNEKFTARATFWKGETEYVLDNFNEALLSFKQFTGYASAKETPENKNINYNIAYAYFKQKEYDQAGNYFQSFIDGNKDDKVRLNDAYLRLGDSRFVTSKYWPAMDAYNKAIEMKGIDADYAAFQKALSYGFVNRNDRKIEDFNKFLQNFKTSQYRDDALFELGNTYVAENKTDLAVKTYDQLLSEFKNGSFASKAVLRQGLVYYNAQKDELALAKFKKVAADYPRSPEALEAVSTARLIYMDNGKVDEYASWVRTLDFVEVSDAELDNDTYESAEKQYLQNNTKQAISSLSGYVSKFPNGIHALKANFYLAQSYYADGLESNSVPNYEFVISKPRNEFTEQSLARLAEIHLKKDDYTKAVPVLKRLETEADFPQNVTFAQANLMRAYYEQKDYTNAVVYADKVLANPKTDNKIKSDAQIIVARSAIKVNDEAKARVAYAKLMTIAKGELAAEALYYDAYFKNKDGKFEDSNKAVQKLAKEYSGYKYFGAKGLIIMAKNYYQLKDNFSATSILDSVIKNFATYTDVVAEAQTELDFIKGEAAKTNSSIQN</sequence>
<dbReference type="SMART" id="SM00028">
    <property type="entry name" value="TPR"/>
    <property type="match status" value="15"/>
</dbReference>
<feature type="repeat" description="TPR" evidence="1">
    <location>
        <begin position="279"/>
        <end position="312"/>
    </location>
</feature>
<dbReference type="InterPro" id="IPR011990">
    <property type="entry name" value="TPR-like_helical_dom_sf"/>
</dbReference>
<organism evidence="3 4">
    <name type="scientific">Flavobacterium sedimenticola</name>
    <dbReference type="NCBI Taxonomy" id="3043286"/>
    <lineage>
        <taxon>Bacteria</taxon>
        <taxon>Pseudomonadati</taxon>
        <taxon>Bacteroidota</taxon>
        <taxon>Flavobacteriia</taxon>
        <taxon>Flavobacteriales</taxon>
        <taxon>Flavobacteriaceae</taxon>
        <taxon>Flavobacterium</taxon>
    </lineage>
</organism>
<keyword evidence="2" id="KW-0732">Signal</keyword>
<feature type="signal peptide" evidence="2">
    <location>
        <begin position="1"/>
        <end position="21"/>
    </location>
</feature>
<dbReference type="PANTHER" id="PTHR12558">
    <property type="entry name" value="CELL DIVISION CYCLE 16,23,27"/>
    <property type="match status" value="1"/>
</dbReference>
<name>A0ABT6XT41_9FLAO</name>
<comment type="caution">
    <text evidence="3">The sequence shown here is derived from an EMBL/GenBank/DDBJ whole genome shotgun (WGS) entry which is preliminary data.</text>
</comment>
<protein>
    <submittedName>
        <fullName evidence="3">Tetratricopeptide repeat protein</fullName>
    </submittedName>
</protein>
<evidence type="ECO:0000313" key="3">
    <source>
        <dbReference type="EMBL" id="MDI9258269.1"/>
    </source>
</evidence>
<dbReference type="Pfam" id="PF12895">
    <property type="entry name" value="ANAPC3"/>
    <property type="match status" value="1"/>
</dbReference>
<dbReference type="PANTHER" id="PTHR12558:SF13">
    <property type="entry name" value="CELL DIVISION CYCLE PROTEIN 27 HOMOLOG"/>
    <property type="match status" value="1"/>
</dbReference>
<dbReference type="Pfam" id="PF13432">
    <property type="entry name" value="TPR_16"/>
    <property type="match status" value="3"/>
</dbReference>
<feature type="repeat" description="TPR" evidence="1">
    <location>
        <begin position="501"/>
        <end position="534"/>
    </location>
</feature>
<evidence type="ECO:0000256" key="2">
    <source>
        <dbReference type="SAM" id="SignalP"/>
    </source>
</evidence>
<reference evidence="3 4" key="1">
    <citation type="submission" date="2023-05" db="EMBL/GenBank/DDBJ databases">
        <title>Flavobacterium sedimenti sp. nov., isolated from the sediment.</title>
        <authorList>
            <person name="Wu N."/>
        </authorList>
    </citation>
    <scope>NUCLEOTIDE SEQUENCE [LARGE SCALE GENOMIC DNA]</scope>
    <source>
        <strain evidence="3 4">YZ-48</strain>
    </source>
</reference>
<dbReference type="EMBL" id="JASGBP010000010">
    <property type="protein sequence ID" value="MDI9258269.1"/>
    <property type="molecule type" value="Genomic_DNA"/>
</dbReference>
<feature type="repeat" description="TPR" evidence="1">
    <location>
        <begin position="103"/>
        <end position="136"/>
    </location>
</feature>
<feature type="chain" id="PRO_5047334682" evidence="2">
    <location>
        <begin position="22"/>
        <end position="1004"/>
    </location>
</feature>
<dbReference type="InterPro" id="IPR019734">
    <property type="entry name" value="TPR_rpt"/>
</dbReference>